<feature type="domain" description="C2 tensin-type" evidence="2">
    <location>
        <begin position="1"/>
        <end position="176"/>
    </location>
</feature>
<dbReference type="Proteomes" id="UP000708208">
    <property type="component" value="Unassembled WGS sequence"/>
</dbReference>
<evidence type="ECO:0000259" key="2">
    <source>
        <dbReference type="PROSITE" id="PS51182"/>
    </source>
</evidence>
<sequence length="193" mass="21526">MLSFSLYNSGVYYGSGGVEWRRATQGAGTLKLLLDSNVPLNGDVKVDVFGKSIMRKEKLCQFWFNTFFLENNTSGDDYEVPTSNVRFTLQESSNSSRERDLDRTMSCPPPADTQRPALPPQWTRCVSVRRLTTSAATATELMLNFIDNNKSGSWTRSNSDNNSRNRGSISSSDSESDESSASSIDKNCFREPD</sequence>
<evidence type="ECO:0000313" key="4">
    <source>
        <dbReference type="Proteomes" id="UP000708208"/>
    </source>
</evidence>
<feature type="region of interest" description="Disordered" evidence="1">
    <location>
        <begin position="89"/>
        <end position="120"/>
    </location>
</feature>
<dbReference type="Pfam" id="PF10409">
    <property type="entry name" value="PTEN_C2"/>
    <property type="match status" value="1"/>
</dbReference>
<accession>A0A8J2KP81</accession>
<gene>
    <name evidence="3" type="ORF">AFUS01_LOCUS30408</name>
</gene>
<dbReference type="InterPro" id="IPR014020">
    <property type="entry name" value="Tensin_C2-dom"/>
</dbReference>
<evidence type="ECO:0000256" key="1">
    <source>
        <dbReference type="SAM" id="MobiDB-lite"/>
    </source>
</evidence>
<dbReference type="PROSITE" id="PS51182">
    <property type="entry name" value="C2_TENSIN"/>
    <property type="match status" value="1"/>
</dbReference>
<evidence type="ECO:0000313" key="3">
    <source>
        <dbReference type="EMBL" id="CAG7819997.1"/>
    </source>
</evidence>
<name>A0A8J2KP81_9HEXA</name>
<dbReference type="OrthoDB" id="16692at2759"/>
<protein>
    <recommendedName>
        <fullName evidence="2">C2 tensin-type domain-containing protein</fullName>
    </recommendedName>
</protein>
<keyword evidence="4" id="KW-1185">Reference proteome</keyword>
<comment type="caution">
    <text evidence="3">The sequence shown here is derived from an EMBL/GenBank/DDBJ whole genome shotgun (WGS) entry which is preliminary data.</text>
</comment>
<dbReference type="EMBL" id="CAJVCH010465960">
    <property type="protein sequence ID" value="CAG7819997.1"/>
    <property type="molecule type" value="Genomic_DNA"/>
</dbReference>
<organism evidence="3 4">
    <name type="scientific">Allacma fusca</name>
    <dbReference type="NCBI Taxonomy" id="39272"/>
    <lineage>
        <taxon>Eukaryota</taxon>
        <taxon>Metazoa</taxon>
        <taxon>Ecdysozoa</taxon>
        <taxon>Arthropoda</taxon>
        <taxon>Hexapoda</taxon>
        <taxon>Collembola</taxon>
        <taxon>Symphypleona</taxon>
        <taxon>Sminthuridae</taxon>
        <taxon>Allacma</taxon>
    </lineage>
</organism>
<proteinExistence type="predicted"/>
<dbReference type="AlphaFoldDB" id="A0A8J2KP81"/>
<feature type="compositionally biased region" description="Low complexity" evidence="1">
    <location>
        <begin position="157"/>
        <end position="185"/>
    </location>
</feature>
<feature type="region of interest" description="Disordered" evidence="1">
    <location>
        <begin position="152"/>
        <end position="193"/>
    </location>
</feature>
<reference evidence="3" key="1">
    <citation type="submission" date="2021-06" db="EMBL/GenBank/DDBJ databases">
        <authorList>
            <person name="Hodson N. C."/>
            <person name="Mongue J. A."/>
            <person name="Jaron S. K."/>
        </authorList>
    </citation>
    <scope>NUCLEOTIDE SEQUENCE</scope>
</reference>